<dbReference type="PANTHER" id="PTHR10632:SF2">
    <property type="entry name" value="SULFIDE:QUINONE OXIDOREDUCTASE, MITOCHONDRIAL"/>
    <property type="match status" value="1"/>
</dbReference>
<sequence>MAHHEVLVVGGGNAGISLAARLLRDGARDVAVVESETVHRYRPLLNYVGAGEATMASLERPAASVVPRGCTWVRDRVVAVEPEVPAVRTQGGTRITCTTLVVCPGLEEDWDATPGLSEASAAGWAGSTFTVEGAPRVWPALRDLTGGRVVFTVPPEPAPCSATALKPLFMACDHWRRRGVLEDVDVHLVLPGPSPLGLPGPDRYLEEALTSYGVDVLREGRVTSLRDRRVTVSTPTGSRELDDVTFAHVVPHYRAPSWVARSPLAGATPAGLVDVDPTTLRHRRYPAVWSLGDVADHRTRSSGGALREQVTVLARNIALTRDDAGVSTARLARYDGYTVMPVTVARHRLMLVEVDRDGRPRPSVPFPDLVRPRRATWVADRYALPVTYFRGILRGRV</sequence>
<protein>
    <submittedName>
        <fullName evidence="1">FAD/NAD(P)-binding oxidoreductase</fullName>
        <ecNumber evidence="1">1.-.-.-</ecNumber>
    </submittedName>
</protein>
<dbReference type="EC" id="1.-.-.-" evidence="1"/>
<dbReference type="EMBL" id="JBHRWW010000006">
    <property type="protein sequence ID" value="MFC3688834.1"/>
    <property type="molecule type" value="Genomic_DNA"/>
</dbReference>
<dbReference type="Gene3D" id="3.50.50.60">
    <property type="entry name" value="FAD/NAD(P)-binding domain"/>
    <property type="match status" value="2"/>
</dbReference>
<dbReference type="InterPro" id="IPR036188">
    <property type="entry name" value="FAD/NAD-bd_sf"/>
</dbReference>
<dbReference type="RefSeq" id="WP_340287981.1">
    <property type="nucleotide sequence ID" value="NZ_JBBEOI010000001.1"/>
</dbReference>
<dbReference type="PANTHER" id="PTHR10632">
    <property type="entry name" value="SULFIDE:QUINONE OXIDOREDUCTASE"/>
    <property type="match status" value="1"/>
</dbReference>
<dbReference type="GO" id="GO:0016491">
    <property type="term" value="F:oxidoreductase activity"/>
    <property type="evidence" value="ECO:0007669"/>
    <property type="project" value="UniProtKB-KW"/>
</dbReference>
<keyword evidence="1" id="KW-0560">Oxidoreductase</keyword>
<accession>A0ABV7WHH4</accession>
<keyword evidence="2" id="KW-1185">Reference proteome</keyword>
<evidence type="ECO:0000313" key="1">
    <source>
        <dbReference type="EMBL" id="MFC3688834.1"/>
    </source>
</evidence>
<name>A0ABV7WHH4_9MICO</name>
<organism evidence="1 2">
    <name type="scientific">Aquipuribacter hungaricus</name>
    <dbReference type="NCBI Taxonomy" id="545624"/>
    <lineage>
        <taxon>Bacteria</taxon>
        <taxon>Bacillati</taxon>
        <taxon>Actinomycetota</taxon>
        <taxon>Actinomycetes</taxon>
        <taxon>Micrococcales</taxon>
        <taxon>Intrasporangiaceae</taxon>
        <taxon>Aquipuribacter</taxon>
    </lineage>
</organism>
<dbReference type="InterPro" id="IPR015904">
    <property type="entry name" value="Sulphide_quinone_reductase"/>
</dbReference>
<proteinExistence type="predicted"/>
<gene>
    <name evidence="1" type="ORF">ACFOLH_10820</name>
</gene>
<comment type="caution">
    <text evidence="1">The sequence shown here is derived from an EMBL/GenBank/DDBJ whole genome shotgun (WGS) entry which is preliminary data.</text>
</comment>
<dbReference type="Proteomes" id="UP001595685">
    <property type="component" value="Unassembled WGS sequence"/>
</dbReference>
<reference evidence="2" key="1">
    <citation type="journal article" date="2019" name="Int. J. Syst. Evol. Microbiol.">
        <title>The Global Catalogue of Microorganisms (GCM) 10K type strain sequencing project: providing services to taxonomists for standard genome sequencing and annotation.</title>
        <authorList>
            <consortium name="The Broad Institute Genomics Platform"/>
            <consortium name="The Broad Institute Genome Sequencing Center for Infectious Disease"/>
            <person name="Wu L."/>
            <person name="Ma J."/>
        </authorList>
    </citation>
    <scope>NUCLEOTIDE SEQUENCE [LARGE SCALE GENOMIC DNA]</scope>
    <source>
        <strain evidence="2">NCAIM B.02333</strain>
    </source>
</reference>
<dbReference type="SUPFAM" id="SSF51905">
    <property type="entry name" value="FAD/NAD(P)-binding domain"/>
    <property type="match status" value="2"/>
</dbReference>
<evidence type="ECO:0000313" key="2">
    <source>
        <dbReference type="Proteomes" id="UP001595685"/>
    </source>
</evidence>